<accession>A0ABR9QYE3</accession>
<evidence type="ECO:0000313" key="4">
    <source>
        <dbReference type="Proteomes" id="UP001516588"/>
    </source>
</evidence>
<evidence type="ECO:0000313" key="3">
    <source>
        <dbReference type="EMBL" id="MBE5035884.1"/>
    </source>
</evidence>
<reference evidence="3 4" key="1">
    <citation type="submission" date="2020-10" db="EMBL/GenBank/DDBJ databases">
        <title>ChiBAC.</title>
        <authorList>
            <person name="Zenner C."/>
            <person name="Hitch T.C.A."/>
            <person name="Clavel T."/>
        </authorList>
    </citation>
    <scope>NUCLEOTIDE SEQUENCE [LARGE SCALE GENOMIC DNA]</scope>
    <source>
        <strain evidence="3 4">DSM 108706</strain>
    </source>
</reference>
<name>A0ABR9QYE3_9FIRM</name>
<comment type="caution">
    <text evidence="3">The sequence shown here is derived from an EMBL/GenBank/DDBJ whole genome shotgun (WGS) entry which is preliminary data.</text>
</comment>
<dbReference type="InterPro" id="IPR011761">
    <property type="entry name" value="ATP-grasp"/>
</dbReference>
<dbReference type="RefSeq" id="WP_226385532.1">
    <property type="nucleotide sequence ID" value="NZ_JADCKA010000010.1"/>
</dbReference>
<dbReference type="SUPFAM" id="SSF56059">
    <property type="entry name" value="Glutathione synthetase ATP-binding domain-like"/>
    <property type="match status" value="1"/>
</dbReference>
<dbReference type="PROSITE" id="PS50975">
    <property type="entry name" value="ATP_GRASP"/>
    <property type="match status" value="1"/>
</dbReference>
<organism evidence="3 4">
    <name type="scientific">Gallibacter intestinalis</name>
    <dbReference type="NCBI Taxonomy" id="2779356"/>
    <lineage>
        <taxon>Bacteria</taxon>
        <taxon>Bacillati</taxon>
        <taxon>Bacillota</taxon>
        <taxon>Clostridia</taxon>
        <taxon>Eubacteriales</taxon>
        <taxon>Eubacteriaceae</taxon>
        <taxon>Gallibacter</taxon>
    </lineage>
</organism>
<sequence length="415" mass="48023">MEILVKNEDKKFLPVLLGTDANAYGMAKSFHKAYGIKSLSLGVMNLMETANSKIVTVDAEPGFDRQENFAKKMEEVGKTYGQYYEKLLLIACGDHYTELIVNNRELLEKYFVFAYISREMKEQLENKEDFYKICEKYGLDYPKTYIITKENYSQHHDLPFGFPVAVKASDSIEYVELSFEGKKKGYKADTYEEFEKIVNMIYAAGYNGNLIVQDFIPGDDATMWVLNSYSGLDGKVRAMCLGHCVLEDYTPAGIGNYNAIIQHGDMAVYERYRDFLEEIGYVGFSNFDMKYDERDGKFKVFEINIRQGRSSYFTTASGCNIAKILAEDVIEGKPLQEIHYHDNPFLWLHVPEKLVMEYTPGEVKDEVKSLIDAGKYDFTLKYDKDGGLFRKLRVNRYYKMAFDKYSKYFNKRGLE</sequence>
<keyword evidence="1" id="KW-0067">ATP-binding</keyword>
<evidence type="ECO:0000256" key="1">
    <source>
        <dbReference type="PROSITE-ProRule" id="PRU00409"/>
    </source>
</evidence>
<feature type="domain" description="ATP-grasp" evidence="2">
    <location>
        <begin position="131"/>
        <end position="330"/>
    </location>
</feature>
<dbReference type="EMBL" id="JADCKA010000010">
    <property type="protein sequence ID" value="MBE5035884.1"/>
    <property type="molecule type" value="Genomic_DNA"/>
</dbReference>
<dbReference type="Proteomes" id="UP001516588">
    <property type="component" value="Unassembled WGS sequence"/>
</dbReference>
<proteinExistence type="predicted"/>
<protein>
    <submittedName>
        <fullName evidence="3">ATP-grasp domain-containing protein</fullName>
    </submittedName>
</protein>
<dbReference type="Gene3D" id="3.30.470.20">
    <property type="entry name" value="ATP-grasp fold, B domain"/>
    <property type="match status" value="1"/>
</dbReference>
<keyword evidence="1" id="KW-0547">Nucleotide-binding</keyword>
<keyword evidence="4" id="KW-1185">Reference proteome</keyword>
<evidence type="ECO:0000259" key="2">
    <source>
        <dbReference type="PROSITE" id="PS50975"/>
    </source>
</evidence>
<gene>
    <name evidence="3" type="ORF">INF20_06305</name>
</gene>